<protein>
    <submittedName>
        <fullName evidence="6">Uncharacterized protein</fullName>
    </submittedName>
</protein>
<dbReference type="Pfam" id="PF09799">
    <property type="entry name" value="Transmemb_17"/>
    <property type="match status" value="1"/>
</dbReference>
<dbReference type="InterPro" id="IPR019184">
    <property type="entry name" value="Uncharacterised_TM-17"/>
</dbReference>
<feature type="transmembrane region" description="Helical" evidence="5">
    <location>
        <begin position="87"/>
        <end position="107"/>
    </location>
</feature>
<organism evidence="6 7">
    <name type="scientific">Tetrabaena socialis</name>
    <dbReference type="NCBI Taxonomy" id="47790"/>
    <lineage>
        <taxon>Eukaryota</taxon>
        <taxon>Viridiplantae</taxon>
        <taxon>Chlorophyta</taxon>
        <taxon>core chlorophytes</taxon>
        <taxon>Chlorophyceae</taxon>
        <taxon>CS clade</taxon>
        <taxon>Chlamydomonadales</taxon>
        <taxon>Tetrabaenaceae</taxon>
        <taxon>Tetrabaena</taxon>
    </lineage>
</organism>
<comment type="subcellular location">
    <subcellularLocation>
        <location evidence="1">Membrane</location>
        <topology evidence="1">Multi-pass membrane protein</topology>
    </subcellularLocation>
</comment>
<gene>
    <name evidence="6" type="ORF">TSOC_003090</name>
</gene>
<dbReference type="AlphaFoldDB" id="A0A2J8ACG4"/>
<dbReference type="GO" id="GO:0035869">
    <property type="term" value="C:ciliary transition zone"/>
    <property type="evidence" value="ECO:0007669"/>
    <property type="project" value="TreeGrafter"/>
</dbReference>
<dbReference type="GO" id="GO:1905515">
    <property type="term" value="P:non-motile cilium assembly"/>
    <property type="evidence" value="ECO:0007669"/>
    <property type="project" value="TreeGrafter"/>
</dbReference>
<sequence length="170" mass="19464">MGPIGLIGPGLDLSLDAQLRDASTHGPLESATQLTVVHIIADRKIASNLFLQQLLYYRLFFNVAWLGFWMVFIFRQYWQGLKLKDNDIVRTIFFILWFMAEPVRLVAGWYGNLQENVPWLLMFVILSVFPEQGTIIYLFIGTFVTPRDGPPDVLALPCPAPHPPAYTWPR</sequence>
<evidence type="ECO:0000256" key="5">
    <source>
        <dbReference type="SAM" id="Phobius"/>
    </source>
</evidence>
<dbReference type="OrthoDB" id="311720at2759"/>
<dbReference type="GO" id="GO:0016020">
    <property type="term" value="C:membrane"/>
    <property type="evidence" value="ECO:0007669"/>
    <property type="project" value="UniProtKB-SubCell"/>
</dbReference>
<evidence type="ECO:0000313" key="6">
    <source>
        <dbReference type="EMBL" id="PNH10197.1"/>
    </source>
</evidence>
<dbReference type="PANTHER" id="PTHR13531">
    <property type="entry name" value="GEO07735P1-RELATED-RELATED"/>
    <property type="match status" value="1"/>
</dbReference>
<feature type="transmembrane region" description="Helical" evidence="5">
    <location>
        <begin position="55"/>
        <end position="75"/>
    </location>
</feature>
<name>A0A2J8ACG4_9CHLO</name>
<dbReference type="EMBL" id="PGGS01000063">
    <property type="protein sequence ID" value="PNH10197.1"/>
    <property type="molecule type" value="Genomic_DNA"/>
</dbReference>
<accession>A0A2J8ACG4</accession>
<evidence type="ECO:0000256" key="2">
    <source>
        <dbReference type="ARBA" id="ARBA00022692"/>
    </source>
</evidence>
<evidence type="ECO:0000256" key="1">
    <source>
        <dbReference type="ARBA" id="ARBA00004141"/>
    </source>
</evidence>
<evidence type="ECO:0000313" key="7">
    <source>
        <dbReference type="Proteomes" id="UP000236333"/>
    </source>
</evidence>
<keyword evidence="3 5" id="KW-1133">Transmembrane helix</keyword>
<dbReference type="PANTHER" id="PTHR13531:SF6">
    <property type="entry name" value="TMEM (HUMAN TRANSMEMBRANE PROTEIN) HOMOLOG"/>
    <property type="match status" value="1"/>
</dbReference>
<evidence type="ECO:0000256" key="3">
    <source>
        <dbReference type="ARBA" id="ARBA00022989"/>
    </source>
</evidence>
<proteinExistence type="predicted"/>
<reference evidence="6 7" key="1">
    <citation type="journal article" date="2017" name="Mol. Biol. Evol.">
        <title>The 4-celled Tetrabaena socialis nuclear genome reveals the essential components for genetic control of cell number at the origin of multicellularity in the volvocine lineage.</title>
        <authorList>
            <person name="Featherston J."/>
            <person name="Arakaki Y."/>
            <person name="Hanschen E.R."/>
            <person name="Ferris P.J."/>
            <person name="Michod R.E."/>
            <person name="Olson B.J.S.C."/>
            <person name="Nozaki H."/>
            <person name="Durand P.M."/>
        </authorList>
    </citation>
    <scope>NUCLEOTIDE SEQUENCE [LARGE SCALE GENOMIC DNA]</scope>
    <source>
        <strain evidence="6 7">NIES-571</strain>
    </source>
</reference>
<evidence type="ECO:0000256" key="4">
    <source>
        <dbReference type="ARBA" id="ARBA00023136"/>
    </source>
</evidence>
<keyword evidence="7" id="KW-1185">Reference proteome</keyword>
<comment type="caution">
    <text evidence="6">The sequence shown here is derived from an EMBL/GenBank/DDBJ whole genome shotgun (WGS) entry which is preliminary data.</text>
</comment>
<feature type="transmembrane region" description="Helical" evidence="5">
    <location>
        <begin position="119"/>
        <end position="140"/>
    </location>
</feature>
<keyword evidence="4 5" id="KW-0472">Membrane</keyword>
<dbReference type="Proteomes" id="UP000236333">
    <property type="component" value="Unassembled WGS sequence"/>
</dbReference>
<keyword evidence="2 5" id="KW-0812">Transmembrane</keyword>